<evidence type="ECO:0000256" key="28">
    <source>
        <dbReference type="ARBA" id="ARBA00040219"/>
    </source>
</evidence>
<feature type="domain" description="Peptidase S1" evidence="35">
    <location>
        <begin position="133"/>
        <end position="210"/>
    </location>
</feature>
<dbReference type="GO" id="GO:0005509">
    <property type="term" value="F:calcium ion binding"/>
    <property type="evidence" value="ECO:0007669"/>
    <property type="project" value="InterPro"/>
</dbReference>
<dbReference type="PANTHER" id="PTHR24278:SF26">
    <property type="entry name" value="COAGULATION FACTOR VII"/>
    <property type="match status" value="1"/>
</dbReference>
<keyword evidence="9 33" id="KW-0245">EGF-like domain</keyword>
<keyword evidence="8" id="KW-0964">Secreted</keyword>
<keyword evidence="17" id="KW-0720">Serine protease</keyword>
<dbReference type="Gene3D" id="2.40.10.10">
    <property type="entry name" value="Trypsin-like serine proteases"/>
    <property type="match status" value="1"/>
</dbReference>
<evidence type="ECO:0000256" key="7">
    <source>
        <dbReference type="ARBA" id="ARBA00022479"/>
    </source>
</evidence>
<dbReference type="PRINTS" id="PR00001">
    <property type="entry name" value="GLABLOOD"/>
</dbReference>
<dbReference type="SUPFAM" id="SSF50494">
    <property type="entry name" value="Trypsin-like serine proteases"/>
    <property type="match status" value="1"/>
</dbReference>
<feature type="domain" description="EGF-like" evidence="34">
    <location>
        <begin position="81"/>
        <end position="117"/>
    </location>
</feature>
<evidence type="ECO:0000256" key="6">
    <source>
        <dbReference type="ARBA" id="ARBA00015530"/>
    </source>
</evidence>
<evidence type="ECO:0000256" key="22">
    <source>
        <dbReference type="ARBA" id="ARBA00023157"/>
    </source>
</evidence>
<evidence type="ECO:0000259" key="34">
    <source>
        <dbReference type="PROSITE" id="PS50026"/>
    </source>
</evidence>
<dbReference type="Gene3D" id="4.10.740.10">
    <property type="entry name" value="Coagulation Factor IX"/>
    <property type="match status" value="1"/>
</dbReference>
<feature type="disulfide bond" evidence="33">
    <location>
        <begin position="107"/>
        <end position="116"/>
    </location>
</feature>
<dbReference type="InterPro" id="IPR001254">
    <property type="entry name" value="Trypsin_dom"/>
</dbReference>
<dbReference type="InterPro" id="IPR001881">
    <property type="entry name" value="EGF-like_Ca-bd_dom"/>
</dbReference>
<dbReference type="PROSITE" id="PS01186">
    <property type="entry name" value="EGF_2"/>
    <property type="match status" value="1"/>
</dbReference>
<evidence type="ECO:0000256" key="19">
    <source>
        <dbReference type="ARBA" id="ARBA00023034"/>
    </source>
</evidence>
<organism evidence="37 38">
    <name type="scientific">Monodon monoceros</name>
    <name type="common">Narwhal</name>
    <name type="synonym">Ceratodon monodon</name>
    <dbReference type="NCBI Taxonomy" id="40151"/>
    <lineage>
        <taxon>Eukaryota</taxon>
        <taxon>Metazoa</taxon>
        <taxon>Chordata</taxon>
        <taxon>Craniata</taxon>
        <taxon>Vertebrata</taxon>
        <taxon>Euteleostomi</taxon>
        <taxon>Mammalia</taxon>
        <taxon>Eutheria</taxon>
        <taxon>Laurasiatheria</taxon>
        <taxon>Artiodactyla</taxon>
        <taxon>Whippomorpha</taxon>
        <taxon>Cetacea</taxon>
        <taxon>Odontoceti</taxon>
        <taxon>Monodontidae</taxon>
        <taxon>Monodon</taxon>
    </lineage>
</organism>
<evidence type="ECO:0000256" key="33">
    <source>
        <dbReference type="PROSITE-ProRule" id="PRU00076"/>
    </source>
</evidence>
<dbReference type="Proteomes" id="UP000694561">
    <property type="component" value="Unplaced"/>
</dbReference>
<dbReference type="SMART" id="SM00179">
    <property type="entry name" value="EGF_CA"/>
    <property type="match status" value="1"/>
</dbReference>
<dbReference type="InterPro" id="IPR000294">
    <property type="entry name" value="GLA_domain"/>
</dbReference>
<dbReference type="PROSITE" id="PS01187">
    <property type="entry name" value="EGF_CA"/>
    <property type="match status" value="1"/>
</dbReference>
<keyword evidence="10" id="KW-0645">Protease</keyword>
<dbReference type="InterPro" id="IPR000742">
    <property type="entry name" value="EGF"/>
</dbReference>
<dbReference type="FunFam" id="4.10.740.10:FF:000001">
    <property type="entry name" value="vitamin K-dependent protein S"/>
    <property type="match status" value="1"/>
</dbReference>
<dbReference type="PROSITE" id="PS00011">
    <property type="entry name" value="GLA_1"/>
    <property type="match status" value="1"/>
</dbReference>
<dbReference type="GO" id="GO:0005615">
    <property type="term" value="C:extracellular space"/>
    <property type="evidence" value="ECO:0007669"/>
    <property type="project" value="TreeGrafter"/>
</dbReference>
<evidence type="ECO:0000256" key="2">
    <source>
        <dbReference type="ARBA" id="ARBA00004240"/>
    </source>
</evidence>
<dbReference type="Ensembl" id="ENSMMNT00015025373.1">
    <property type="protein sequence ID" value="ENSMMNP00015023091.1"/>
    <property type="gene ID" value="ENSMMNG00015016773.1"/>
</dbReference>
<dbReference type="FunFam" id="2.40.10.10:FF:000011">
    <property type="entry name" value="Coagulation factor X"/>
    <property type="match status" value="1"/>
</dbReference>
<evidence type="ECO:0000256" key="5">
    <source>
        <dbReference type="ARBA" id="ARBA00012069"/>
    </source>
</evidence>
<dbReference type="GO" id="GO:0006508">
    <property type="term" value="P:proteolysis"/>
    <property type="evidence" value="ECO:0007669"/>
    <property type="project" value="UniProtKB-KW"/>
</dbReference>
<keyword evidence="15" id="KW-0378">Hydrolase</keyword>
<dbReference type="InterPro" id="IPR043504">
    <property type="entry name" value="Peptidase_S1_PA_chymotrypsin"/>
</dbReference>
<evidence type="ECO:0000256" key="4">
    <source>
        <dbReference type="ARBA" id="ARBA00004613"/>
    </source>
</evidence>
<keyword evidence="13" id="KW-0732">Signal</keyword>
<evidence type="ECO:0000256" key="21">
    <source>
        <dbReference type="ARBA" id="ARBA00023145"/>
    </source>
</evidence>
<evidence type="ECO:0000256" key="16">
    <source>
        <dbReference type="ARBA" id="ARBA00022824"/>
    </source>
</evidence>
<feature type="domain" description="Gla" evidence="36">
    <location>
        <begin position="35"/>
        <end position="81"/>
    </location>
</feature>
<keyword evidence="22 33" id="KW-1015">Disulfide bond</keyword>
<dbReference type="AlphaFoldDB" id="A0A8C6C492"/>
<keyword evidence="19" id="KW-0333">Golgi apparatus</keyword>
<evidence type="ECO:0000256" key="11">
    <source>
        <dbReference type="ARBA" id="ARBA00022685"/>
    </source>
</evidence>
<sequence length="225" mass="24803">CLPPAHKACAVLPLQTQPVFVSQEQAHSVLHRPRRANWLLEELWPGSLERECREEFCSFEEAREIFQSEERTNQFWISYNDGDQCASRPCQNGGSCEDQLQSYLCFCLDGFEGRNCETDKKSQLICPNDNGGCEQPGGPVVTDNMFCAGYTDGSKDACKGDSGGPHATHFQGTWYLTGVVSWGEGCAAAGHFGVYTRVSQYTAWLRRLMGSPPPSGGLVRAPLLP</sequence>
<dbReference type="SMART" id="SM00181">
    <property type="entry name" value="EGF"/>
    <property type="match status" value="1"/>
</dbReference>
<dbReference type="GeneTree" id="ENSGT00940000154474"/>
<keyword evidence="11" id="KW-0165">Cleavage on pair of basic residues</keyword>
<dbReference type="InterPro" id="IPR033116">
    <property type="entry name" value="TRYPSIN_SER"/>
</dbReference>
<dbReference type="InterPro" id="IPR017857">
    <property type="entry name" value="Coagulation_fac-like_Gla_dom"/>
</dbReference>
<dbReference type="InterPro" id="IPR000152">
    <property type="entry name" value="EGF-type_Asp/Asn_hydroxyl_site"/>
</dbReference>
<evidence type="ECO:0000256" key="12">
    <source>
        <dbReference type="ARBA" id="ARBA00022696"/>
    </source>
</evidence>
<dbReference type="CDD" id="cd00054">
    <property type="entry name" value="EGF_CA"/>
    <property type="match status" value="1"/>
</dbReference>
<evidence type="ECO:0000313" key="38">
    <source>
        <dbReference type="Proteomes" id="UP000694561"/>
    </source>
</evidence>
<keyword evidence="16" id="KW-0256">Endoplasmic reticulum</keyword>
<evidence type="ECO:0000256" key="3">
    <source>
        <dbReference type="ARBA" id="ARBA00004555"/>
    </source>
</evidence>
<dbReference type="PROSITE" id="PS00022">
    <property type="entry name" value="EGF_1"/>
    <property type="match status" value="1"/>
</dbReference>
<keyword evidence="23" id="KW-0325">Glycoprotein</keyword>
<gene>
    <name evidence="37" type="primary">F7</name>
</gene>
<dbReference type="PRINTS" id="PR00010">
    <property type="entry name" value="EGFBLOOD"/>
</dbReference>
<comment type="catalytic activity">
    <reaction evidence="25">
        <text>Degradation of blood coagulation factors Va and VIIIa.</text>
        <dbReference type="EC" id="3.4.21.69"/>
    </reaction>
</comment>
<dbReference type="FunFam" id="2.10.25.10:FF:000420">
    <property type="entry name" value="Coagulation factor VII"/>
    <property type="match status" value="1"/>
</dbReference>
<dbReference type="PANTHER" id="PTHR24278">
    <property type="entry name" value="COAGULATION FACTOR"/>
    <property type="match status" value="1"/>
</dbReference>
<evidence type="ECO:0000256" key="1">
    <source>
        <dbReference type="ARBA" id="ARBA00001355"/>
    </source>
</evidence>
<evidence type="ECO:0000256" key="25">
    <source>
        <dbReference type="ARBA" id="ARBA00036045"/>
    </source>
</evidence>
<evidence type="ECO:0000256" key="14">
    <source>
        <dbReference type="ARBA" id="ARBA00022737"/>
    </source>
</evidence>
<dbReference type="PROSITE" id="PS00010">
    <property type="entry name" value="ASX_HYDROXYL"/>
    <property type="match status" value="1"/>
</dbReference>
<evidence type="ECO:0000256" key="9">
    <source>
        <dbReference type="ARBA" id="ARBA00022536"/>
    </source>
</evidence>
<evidence type="ECO:0000256" key="32">
    <source>
        <dbReference type="ARBA" id="ARBA00056668"/>
    </source>
</evidence>
<evidence type="ECO:0000256" key="27">
    <source>
        <dbReference type="ARBA" id="ARBA00038995"/>
    </source>
</evidence>
<dbReference type="GO" id="GO:0004252">
    <property type="term" value="F:serine-type endopeptidase activity"/>
    <property type="evidence" value="ECO:0007669"/>
    <property type="project" value="UniProtKB-EC"/>
</dbReference>
<dbReference type="Pfam" id="PF00089">
    <property type="entry name" value="Trypsin"/>
    <property type="match status" value="1"/>
</dbReference>
<comment type="catalytic activity">
    <reaction evidence="1">
        <text>Selective cleavage of Arg-|-Ile bond in factor X to form factor Xa.</text>
        <dbReference type="EC" id="3.4.21.21"/>
    </reaction>
</comment>
<dbReference type="PROSITE" id="PS50026">
    <property type="entry name" value="EGF_3"/>
    <property type="match status" value="1"/>
</dbReference>
<evidence type="ECO:0000313" key="37">
    <source>
        <dbReference type="Ensembl" id="ENSMMNP00015023091.1"/>
    </source>
</evidence>
<dbReference type="InterPro" id="IPR050442">
    <property type="entry name" value="Peptidase_S1_coag_factors"/>
</dbReference>
<evidence type="ECO:0000256" key="20">
    <source>
        <dbReference type="ARBA" id="ARBA00023084"/>
    </source>
</evidence>
<evidence type="ECO:0000256" key="13">
    <source>
        <dbReference type="ARBA" id="ARBA00022729"/>
    </source>
</evidence>
<reference evidence="37" key="1">
    <citation type="submission" date="2025-08" db="UniProtKB">
        <authorList>
            <consortium name="Ensembl"/>
        </authorList>
    </citation>
    <scope>IDENTIFICATION</scope>
</reference>
<evidence type="ECO:0000256" key="24">
    <source>
        <dbReference type="ARBA" id="ARBA00030307"/>
    </source>
</evidence>
<dbReference type="SMART" id="SM00020">
    <property type="entry name" value="Tryp_SPc"/>
    <property type="match status" value="1"/>
</dbReference>
<keyword evidence="14" id="KW-0677">Repeat</keyword>
<keyword evidence="20" id="KW-0094">Blood coagulation</keyword>
<dbReference type="SMART" id="SM00069">
    <property type="entry name" value="GLA"/>
    <property type="match status" value="1"/>
</dbReference>
<dbReference type="InterPro" id="IPR035972">
    <property type="entry name" value="GLA-like_dom_SF"/>
</dbReference>
<proteinExistence type="predicted"/>
<keyword evidence="7" id="KW-0301">Gamma-carboxyglutamic acid</keyword>
<reference evidence="37" key="2">
    <citation type="submission" date="2025-09" db="UniProtKB">
        <authorList>
            <consortium name="Ensembl"/>
        </authorList>
    </citation>
    <scope>IDENTIFICATION</scope>
</reference>
<evidence type="ECO:0000256" key="8">
    <source>
        <dbReference type="ARBA" id="ARBA00022525"/>
    </source>
</evidence>
<dbReference type="EC" id="3.4.21.21" evidence="5"/>
<dbReference type="PROSITE" id="PS50240">
    <property type="entry name" value="TRYPSIN_DOM"/>
    <property type="match status" value="1"/>
</dbReference>
<evidence type="ECO:0000256" key="29">
    <source>
        <dbReference type="ARBA" id="ARBA00041306"/>
    </source>
</evidence>
<keyword evidence="38" id="KW-1185">Reference proteome</keyword>
<keyword evidence="12" id="KW-0356">Hemostasis</keyword>
<dbReference type="GO" id="GO:0005783">
    <property type="term" value="C:endoplasmic reticulum"/>
    <property type="evidence" value="ECO:0007669"/>
    <property type="project" value="UniProtKB-SubCell"/>
</dbReference>
<accession>A0A8C6C492</accession>
<evidence type="ECO:0000259" key="35">
    <source>
        <dbReference type="PROSITE" id="PS50240"/>
    </source>
</evidence>
<evidence type="ECO:0000256" key="15">
    <source>
        <dbReference type="ARBA" id="ARBA00022801"/>
    </source>
</evidence>
<evidence type="ECO:0000256" key="30">
    <source>
        <dbReference type="ARBA" id="ARBA00042403"/>
    </source>
</evidence>
<evidence type="ECO:0000256" key="18">
    <source>
        <dbReference type="ARBA" id="ARBA00022837"/>
    </source>
</evidence>
<evidence type="ECO:0000259" key="36">
    <source>
        <dbReference type="PROSITE" id="PS50998"/>
    </source>
</evidence>
<evidence type="ECO:0000256" key="10">
    <source>
        <dbReference type="ARBA" id="ARBA00022670"/>
    </source>
</evidence>
<dbReference type="PROSITE" id="PS50998">
    <property type="entry name" value="GLA_2"/>
    <property type="match status" value="1"/>
</dbReference>
<dbReference type="EC" id="3.4.21.69" evidence="27"/>
<evidence type="ECO:0000256" key="23">
    <source>
        <dbReference type="ARBA" id="ARBA00023180"/>
    </source>
</evidence>
<comment type="function">
    <text evidence="32">Initiates the extrinsic pathway of blood coagulation. Serine protease that circulates in the blood in a zymogen form. Factor VII is converted to factor VIIa by factor Xa, factor XIIa, factor IXa, or thrombin by minor proteolysis. In the presence of tissue factor and calcium ions, factor VIIa then converts factor X to factor Xa by limited proteolysis. Factor VIIa also converts factor IX to factor IXa in the presence of tissue factor and calcium.</text>
</comment>
<dbReference type="SUPFAM" id="SSF57630">
    <property type="entry name" value="GLA-domain"/>
    <property type="match status" value="1"/>
</dbReference>
<keyword evidence="18" id="KW-0106">Calcium</keyword>
<dbReference type="GO" id="GO:0007596">
    <property type="term" value="P:blood coagulation"/>
    <property type="evidence" value="ECO:0007669"/>
    <property type="project" value="UniProtKB-KW"/>
</dbReference>
<dbReference type="Pfam" id="PF00594">
    <property type="entry name" value="Gla"/>
    <property type="match status" value="1"/>
</dbReference>
<dbReference type="GO" id="GO:0005794">
    <property type="term" value="C:Golgi apparatus"/>
    <property type="evidence" value="ECO:0007669"/>
    <property type="project" value="UniProtKB-SubCell"/>
</dbReference>
<keyword evidence="21" id="KW-0865">Zymogen</keyword>
<name>A0A8C6C492_MONMO</name>
<evidence type="ECO:0000256" key="26">
    <source>
        <dbReference type="ARBA" id="ARBA00037553"/>
    </source>
</evidence>
<dbReference type="InterPro" id="IPR009003">
    <property type="entry name" value="Peptidase_S1_PA"/>
</dbReference>
<dbReference type="Gene3D" id="2.10.25.10">
    <property type="entry name" value="Laminin"/>
    <property type="match status" value="1"/>
</dbReference>
<dbReference type="InterPro" id="IPR018097">
    <property type="entry name" value="EGF_Ca-bd_CS"/>
</dbReference>
<comment type="function">
    <text evidence="26">Protein C is a vitamin K-dependent serine protease that regulates blood coagulation by inactivating factors Va and VIIIa in the presence of calcium ions and phospholipids. Exerts a protective effect on the endothelial cell barrier function.</text>
</comment>
<protein>
    <recommendedName>
        <fullName evidence="6">Coagulation factor VII</fullName>
        <ecNumber evidence="5">3.4.21.21</ecNumber>
        <ecNumber evidence="27">3.4.21.69</ecNumber>
    </recommendedName>
    <alternativeName>
        <fullName evidence="31">Anticoagulant protein C</fullName>
    </alternativeName>
    <alternativeName>
        <fullName evidence="29">Autoprothrombin IIA</fullName>
    </alternativeName>
    <alternativeName>
        <fullName evidence="30">Blood coagulation factor XIV</fullName>
    </alternativeName>
    <alternativeName>
        <fullName evidence="24">Serum prothrombin conversion accelerator</fullName>
    </alternativeName>
    <alternativeName>
        <fullName evidence="28">Vitamin K-dependent protein C</fullName>
    </alternativeName>
</protein>
<comment type="caution">
    <text evidence="33">Lacks conserved residue(s) required for the propagation of feature annotation.</text>
</comment>
<dbReference type="Pfam" id="PF00008">
    <property type="entry name" value="EGF"/>
    <property type="match status" value="1"/>
</dbReference>
<dbReference type="PROSITE" id="PS00135">
    <property type="entry name" value="TRYPSIN_SER"/>
    <property type="match status" value="1"/>
</dbReference>
<evidence type="ECO:0000256" key="17">
    <source>
        <dbReference type="ARBA" id="ARBA00022825"/>
    </source>
</evidence>
<evidence type="ECO:0000256" key="31">
    <source>
        <dbReference type="ARBA" id="ARBA00042906"/>
    </source>
</evidence>
<comment type="subcellular location">
    <subcellularLocation>
        <location evidence="2">Endoplasmic reticulum</location>
    </subcellularLocation>
    <subcellularLocation>
        <location evidence="3">Golgi apparatus</location>
    </subcellularLocation>
    <subcellularLocation>
        <location evidence="4">Secreted</location>
    </subcellularLocation>
</comment>